<comment type="caution">
    <text evidence="3">The sequence shown here is derived from an EMBL/GenBank/DDBJ whole genome shotgun (WGS) entry which is preliminary data.</text>
</comment>
<dbReference type="OrthoDB" id="5578232at2759"/>
<feature type="region of interest" description="Disordered" evidence="1">
    <location>
        <begin position="146"/>
        <end position="202"/>
    </location>
</feature>
<gene>
    <name evidence="3" type="ORF">H4R20_001632</name>
</gene>
<feature type="compositionally biased region" description="Acidic residues" evidence="1">
    <location>
        <begin position="188"/>
        <end position="200"/>
    </location>
</feature>
<dbReference type="EMBL" id="JANBUO010000177">
    <property type="protein sequence ID" value="KAJ2806587.1"/>
    <property type="molecule type" value="Genomic_DNA"/>
</dbReference>
<evidence type="ECO:0000256" key="1">
    <source>
        <dbReference type="SAM" id="MobiDB-lite"/>
    </source>
</evidence>
<reference evidence="3" key="1">
    <citation type="submission" date="2022-07" db="EMBL/GenBank/DDBJ databases">
        <title>Phylogenomic reconstructions and comparative analyses of Kickxellomycotina fungi.</title>
        <authorList>
            <person name="Reynolds N.K."/>
            <person name="Stajich J.E."/>
            <person name="Barry K."/>
            <person name="Grigoriev I.V."/>
            <person name="Crous P."/>
            <person name="Smith M.E."/>
        </authorList>
    </citation>
    <scope>NUCLEOTIDE SEQUENCE</scope>
    <source>
        <strain evidence="3">NRRL 1565</strain>
    </source>
</reference>
<evidence type="ECO:0000313" key="3">
    <source>
        <dbReference type="EMBL" id="KAJ2806587.1"/>
    </source>
</evidence>
<keyword evidence="2" id="KW-0732">Signal</keyword>
<protein>
    <submittedName>
        <fullName evidence="3">Uncharacterized protein</fullName>
    </submittedName>
</protein>
<proteinExistence type="predicted"/>
<feature type="chain" id="PRO_5040832827" evidence="2">
    <location>
        <begin position="21"/>
        <end position="225"/>
    </location>
</feature>
<dbReference type="AlphaFoldDB" id="A0A9W8LUD1"/>
<evidence type="ECO:0000256" key="2">
    <source>
        <dbReference type="SAM" id="SignalP"/>
    </source>
</evidence>
<organism evidence="3 4">
    <name type="scientific">Coemansia guatemalensis</name>
    <dbReference type="NCBI Taxonomy" id="2761395"/>
    <lineage>
        <taxon>Eukaryota</taxon>
        <taxon>Fungi</taxon>
        <taxon>Fungi incertae sedis</taxon>
        <taxon>Zoopagomycota</taxon>
        <taxon>Kickxellomycotina</taxon>
        <taxon>Kickxellomycetes</taxon>
        <taxon>Kickxellales</taxon>
        <taxon>Kickxellaceae</taxon>
        <taxon>Coemansia</taxon>
    </lineage>
</organism>
<feature type="signal peptide" evidence="2">
    <location>
        <begin position="1"/>
        <end position="20"/>
    </location>
</feature>
<dbReference type="Proteomes" id="UP001140094">
    <property type="component" value="Unassembled WGS sequence"/>
</dbReference>
<keyword evidence="4" id="KW-1185">Reference proteome</keyword>
<accession>A0A9W8LUD1</accession>
<sequence>MMFKRGFGMLALAALASSRAISIIPRQIADIDIDAILNQMEEQYKDPAYAHQFASAALAYASAALPEGVKAPSEEELYAELATMDTKIVPSLLSDAMASIDSAFSQLNLSPAMASQVSEAMSALHNTSVMSRLSGMLSNLLHNLSEDQEEGNIGTPTSITGDNSSETNSVDSVEGNDNSDVSKKDEDVPAGEDSENEDTSDASVLSTGAYVISVGISLGTMAALF</sequence>
<name>A0A9W8LUD1_9FUNG</name>
<evidence type="ECO:0000313" key="4">
    <source>
        <dbReference type="Proteomes" id="UP001140094"/>
    </source>
</evidence>
<feature type="compositionally biased region" description="Polar residues" evidence="1">
    <location>
        <begin position="154"/>
        <end position="179"/>
    </location>
</feature>